<organism evidence="8 9">
    <name type="scientific">Oceanites oceanicus</name>
    <name type="common">Wilson's storm petrel</name>
    <name type="synonym">Procellaria oceanica</name>
    <dbReference type="NCBI Taxonomy" id="79653"/>
    <lineage>
        <taxon>Eukaryota</taxon>
        <taxon>Metazoa</taxon>
        <taxon>Chordata</taxon>
        <taxon>Craniata</taxon>
        <taxon>Vertebrata</taxon>
        <taxon>Euteleostomi</taxon>
        <taxon>Archelosauria</taxon>
        <taxon>Archosauria</taxon>
        <taxon>Dinosauria</taxon>
        <taxon>Saurischia</taxon>
        <taxon>Theropoda</taxon>
        <taxon>Coelurosauria</taxon>
        <taxon>Aves</taxon>
        <taxon>Neognathae</taxon>
        <taxon>Neoaves</taxon>
        <taxon>Aequornithes</taxon>
        <taxon>Procellariiformes</taxon>
        <taxon>Hydrobatidae</taxon>
        <taxon>Oceanites</taxon>
    </lineage>
</organism>
<gene>
    <name evidence="8" type="primary">Tspan3_1</name>
    <name evidence="8" type="ORF">OCEOCE_R13162</name>
</gene>
<proteinExistence type="inferred from homology"/>
<dbReference type="PIRSF" id="PIRSF002419">
    <property type="entry name" value="Tetraspanin"/>
    <property type="match status" value="1"/>
</dbReference>
<evidence type="ECO:0000313" key="9">
    <source>
        <dbReference type="Proteomes" id="UP000569728"/>
    </source>
</evidence>
<evidence type="ECO:0000256" key="1">
    <source>
        <dbReference type="ARBA" id="ARBA00004141"/>
    </source>
</evidence>
<accession>A0A7K8U947</accession>
<dbReference type="OrthoDB" id="10033535at2759"/>
<comment type="similarity">
    <text evidence="2 7">Belongs to the tetraspanin (TM4SF) family.</text>
</comment>
<dbReference type="GO" id="GO:0005886">
    <property type="term" value="C:plasma membrane"/>
    <property type="evidence" value="ECO:0007669"/>
    <property type="project" value="TreeGrafter"/>
</dbReference>
<reference evidence="8 9" key="1">
    <citation type="submission" date="2019-09" db="EMBL/GenBank/DDBJ databases">
        <title>Bird 10,000 Genomes (B10K) Project - Family phase.</title>
        <authorList>
            <person name="Zhang G."/>
        </authorList>
    </citation>
    <scope>NUCLEOTIDE SEQUENCE [LARGE SCALE GENOMIC DNA]</scope>
    <source>
        <strain evidence="8">B10K-CU-031-11</strain>
        <tissue evidence="8">Muscle</tissue>
    </source>
</reference>
<dbReference type="InterPro" id="IPR000301">
    <property type="entry name" value="Tetraspanin_animals"/>
</dbReference>
<dbReference type="PANTHER" id="PTHR19282:SF477">
    <property type="entry name" value="TETRASPANIN"/>
    <property type="match status" value="1"/>
</dbReference>
<keyword evidence="9" id="KW-1185">Reference proteome</keyword>
<keyword evidence="6" id="KW-1015">Disulfide bond</keyword>
<dbReference type="Pfam" id="PF00335">
    <property type="entry name" value="Tetraspanin"/>
    <property type="match status" value="1"/>
</dbReference>
<feature type="non-terminal residue" evidence="8">
    <location>
        <position position="1"/>
    </location>
</feature>
<feature type="transmembrane region" description="Helical" evidence="7">
    <location>
        <begin position="45"/>
        <end position="69"/>
    </location>
</feature>
<feature type="transmembrane region" description="Helical" evidence="7">
    <location>
        <begin position="81"/>
        <end position="104"/>
    </location>
</feature>
<evidence type="ECO:0000256" key="7">
    <source>
        <dbReference type="RuleBase" id="RU361218"/>
    </source>
</evidence>
<dbReference type="EMBL" id="VWZA01001239">
    <property type="protein sequence ID" value="NXF50566.1"/>
    <property type="molecule type" value="Genomic_DNA"/>
</dbReference>
<dbReference type="InterPro" id="IPR008952">
    <property type="entry name" value="Tetraspanin_EC2_sf"/>
</dbReference>
<dbReference type="InterPro" id="IPR018499">
    <property type="entry name" value="Tetraspanin/Peripherin"/>
</dbReference>
<evidence type="ECO:0000256" key="4">
    <source>
        <dbReference type="ARBA" id="ARBA00022989"/>
    </source>
</evidence>
<dbReference type="SUPFAM" id="SSF48652">
    <property type="entry name" value="Tetraspanin"/>
    <property type="match status" value="1"/>
</dbReference>
<evidence type="ECO:0000256" key="5">
    <source>
        <dbReference type="ARBA" id="ARBA00023136"/>
    </source>
</evidence>
<comment type="subcellular location">
    <subcellularLocation>
        <location evidence="1 7">Membrane</location>
        <topology evidence="1 7">Multi-pass membrane protein</topology>
    </subcellularLocation>
</comment>
<dbReference type="Gene3D" id="1.10.1450.10">
    <property type="entry name" value="Tetraspanin"/>
    <property type="match status" value="1"/>
</dbReference>
<evidence type="ECO:0000256" key="2">
    <source>
        <dbReference type="ARBA" id="ARBA00006840"/>
    </source>
</evidence>
<feature type="transmembrane region" description="Helical" evidence="7">
    <location>
        <begin position="7"/>
        <end position="33"/>
    </location>
</feature>
<dbReference type="Proteomes" id="UP000569728">
    <property type="component" value="Unassembled WGS sequence"/>
</dbReference>
<evidence type="ECO:0000256" key="3">
    <source>
        <dbReference type="ARBA" id="ARBA00022692"/>
    </source>
</evidence>
<evidence type="ECO:0000313" key="8">
    <source>
        <dbReference type="EMBL" id="NXF50566.1"/>
    </source>
</evidence>
<evidence type="ECO:0000256" key="6">
    <source>
        <dbReference type="PIRSR" id="PIRSR002419-1"/>
    </source>
</evidence>
<dbReference type="AlphaFoldDB" id="A0A7K8U947"/>
<feature type="disulfide bond" evidence="6">
    <location>
        <begin position="143"/>
        <end position="174"/>
    </location>
</feature>
<comment type="caution">
    <text evidence="8">The sequence shown here is derived from an EMBL/GenBank/DDBJ whole genome shotgun (WGS) entry which is preliminary data.</text>
</comment>
<keyword evidence="5 7" id="KW-0472">Membrane</keyword>
<keyword evidence="3 7" id="KW-0812">Transmembrane</keyword>
<protein>
    <recommendedName>
        <fullName evidence="7">Tetraspanin</fullName>
    </recommendedName>
</protein>
<keyword evidence="4 7" id="KW-1133">Transmembrane helix</keyword>
<dbReference type="PANTHER" id="PTHR19282">
    <property type="entry name" value="TETRASPANIN"/>
    <property type="match status" value="1"/>
</dbReference>
<sequence length="244" mass="27653">RPFARSLLRFLGFIFWGAAAALAFGGLFVILMYKNYQYLFQESFWSLPGWLAILAALILLPTGALAISVSVKSSRCQQGTLMYLLLVLLCIEMSVGVLAQFYSICMASEMKRTMGYLVYQYNGTHSQDPGSRVVDAIQRKLQCCGVQNYTDWLKVTAASWHLAAEKARVPESCCKEKYSQCRGDLGHLEQLFQEGCLKKLEDQLRFVMLYVFWCCIVLGILELLAGVSNGILMRHQLFRDLRIL</sequence>
<feature type="transmembrane region" description="Helical" evidence="7">
    <location>
        <begin position="207"/>
        <end position="232"/>
    </location>
</feature>
<feature type="non-terminal residue" evidence="8">
    <location>
        <position position="244"/>
    </location>
</feature>
<name>A0A7K8U947_OCEOC</name>